<proteinExistence type="predicted"/>
<name>A0ACB9M0X4_BAUVA</name>
<comment type="caution">
    <text evidence="1">The sequence shown here is derived from an EMBL/GenBank/DDBJ whole genome shotgun (WGS) entry which is preliminary data.</text>
</comment>
<evidence type="ECO:0000313" key="1">
    <source>
        <dbReference type="EMBL" id="KAI4317400.1"/>
    </source>
</evidence>
<sequence length="425" mass="49140">MSFNRRSTGEDSGPDLISDLPDSIIEIILTKLPIRDAVKTSILSTKWRYKWATIIELKIDEKCFPHWLHDERKLVKFITRLLLLHQGPIHKFQIANLYLDCYPEIDQWLLVLSRNDIKELVLQLALEPAIEWYQIPSCLFNCKKLTHLELNYCCLNPPLNFKGFKCLKSLILSEVYISAKAIEILVSSCPLLESLSLIEIDFLVLRIRAPNLKCLYLRSELCDICLEDTPLLIEASIDMNGEIYNFENDVKMLSFNFIESLNRLPTLESLIGHSCFTKYLSLGNFARTRPTTYNLKIIELGDVSFVDLEEIRVVLRLITNSPNLEQLYISRIFMETDVDAPDFDLKKECTSECTLKHLEIVELEFINGIWNEIQFIKFLLGNSPVLKSMTIMNSLNGADKRKMFIELKKVRWASARAAINIIHLC</sequence>
<organism evidence="1 2">
    <name type="scientific">Bauhinia variegata</name>
    <name type="common">Purple orchid tree</name>
    <name type="synonym">Phanera variegata</name>
    <dbReference type="NCBI Taxonomy" id="167791"/>
    <lineage>
        <taxon>Eukaryota</taxon>
        <taxon>Viridiplantae</taxon>
        <taxon>Streptophyta</taxon>
        <taxon>Embryophyta</taxon>
        <taxon>Tracheophyta</taxon>
        <taxon>Spermatophyta</taxon>
        <taxon>Magnoliopsida</taxon>
        <taxon>eudicotyledons</taxon>
        <taxon>Gunneridae</taxon>
        <taxon>Pentapetalae</taxon>
        <taxon>rosids</taxon>
        <taxon>fabids</taxon>
        <taxon>Fabales</taxon>
        <taxon>Fabaceae</taxon>
        <taxon>Cercidoideae</taxon>
        <taxon>Cercideae</taxon>
        <taxon>Bauhiniinae</taxon>
        <taxon>Bauhinia</taxon>
    </lineage>
</organism>
<gene>
    <name evidence="1" type="ORF">L6164_025269</name>
</gene>
<reference evidence="1 2" key="1">
    <citation type="journal article" date="2022" name="DNA Res.">
        <title>Chromosomal-level genome assembly of the orchid tree Bauhinia variegata (Leguminosae; Cercidoideae) supports the allotetraploid origin hypothesis of Bauhinia.</title>
        <authorList>
            <person name="Zhong Y."/>
            <person name="Chen Y."/>
            <person name="Zheng D."/>
            <person name="Pang J."/>
            <person name="Liu Y."/>
            <person name="Luo S."/>
            <person name="Meng S."/>
            <person name="Qian L."/>
            <person name="Wei D."/>
            <person name="Dai S."/>
            <person name="Zhou R."/>
        </authorList>
    </citation>
    <scope>NUCLEOTIDE SEQUENCE [LARGE SCALE GENOMIC DNA]</scope>
    <source>
        <strain evidence="1">BV-YZ2020</strain>
    </source>
</reference>
<dbReference type="Proteomes" id="UP000828941">
    <property type="component" value="Chromosome 10"/>
</dbReference>
<evidence type="ECO:0000313" key="2">
    <source>
        <dbReference type="Proteomes" id="UP000828941"/>
    </source>
</evidence>
<accession>A0ACB9M0X4</accession>
<keyword evidence="2" id="KW-1185">Reference proteome</keyword>
<protein>
    <submittedName>
        <fullName evidence="1">Uncharacterized protein</fullName>
    </submittedName>
</protein>
<dbReference type="EMBL" id="CM039435">
    <property type="protein sequence ID" value="KAI4317400.1"/>
    <property type="molecule type" value="Genomic_DNA"/>
</dbReference>